<feature type="region of interest" description="Disordered" evidence="1">
    <location>
        <begin position="1"/>
        <end position="87"/>
    </location>
</feature>
<proteinExistence type="predicted"/>
<organism evidence="3">
    <name type="scientific">Melampsora larici-populina (strain 98AG31 / pathotype 3-4-7)</name>
    <name type="common">Poplar leaf rust fungus</name>
    <dbReference type="NCBI Taxonomy" id="747676"/>
    <lineage>
        <taxon>Eukaryota</taxon>
        <taxon>Fungi</taxon>
        <taxon>Dikarya</taxon>
        <taxon>Basidiomycota</taxon>
        <taxon>Pucciniomycotina</taxon>
        <taxon>Pucciniomycetes</taxon>
        <taxon>Pucciniales</taxon>
        <taxon>Melampsoraceae</taxon>
        <taxon>Melampsora</taxon>
    </lineage>
</organism>
<evidence type="ECO:0000256" key="1">
    <source>
        <dbReference type="SAM" id="MobiDB-lite"/>
    </source>
</evidence>
<feature type="non-terminal residue" evidence="2">
    <location>
        <position position="211"/>
    </location>
</feature>
<sequence>MSYGRFPPYGPGHYPPSAYYGRPRPHPPSARPPHDTLSAWPTPAFAHPSHPSAPEGAQPHWPAVTDDPHHTPFGNHPASNYPEDELAYLPSAHPTPWAALPRDFQLDEPGWGHAAARTGAFPPGSWYSYPPGADHITARRPYAQLEHFSQNLDQRQSRLRWREEILEGDPEKSMADHAIETSTLVISFITRGPTDHPHGQGDEILFFKARR</sequence>
<gene>
    <name evidence="2" type="ORF">MELLADRAFT_78866</name>
</gene>
<evidence type="ECO:0000313" key="3">
    <source>
        <dbReference type="Proteomes" id="UP000001072"/>
    </source>
</evidence>
<dbReference type="GeneID" id="18933182"/>
<dbReference type="InParanoid" id="F4RZY2"/>
<name>F4RZY2_MELLP</name>
<dbReference type="STRING" id="747676.F4RZY2"/>
<keyword evidence="3" id="KW-1185">Reference proteome</keyword>
<reference evidence="3" key="1">
    <citation type="journal article" date="2011" name="Proc. Natl. Acad. Sci. U.S.A.">
        <title>Obligate biotrophy features unraveled by the genomic analysis of rust fungi.</title>
        <authorList>
            <person name="Duplessis S."/>
            <person name="Cuomo C.A."/>
            <person name="Lin Y.-C."/>
            <person name="Aerts A."/>
            <person name="Tisserant E."/>
            <person name="Veneault-Fourrey C."/>
            <person name="Joly D.L."/>
            <person name="Hacquard S."/>
            <person name="Amselem J."/>
            <person name="Cantarel B.L."/>
            <person name="Chiu R."/>
            <person name="Coutinho P.M."/>
            <person name="Feau N."/>
            <person name="Field M."/>
            <person name="Frey P."/>
            <person name="Gelhaye E."/>
            <person name="Goldberg J."/>
            <person name="Grabherr M.G."/>
            <person name="Kodira C.D."/>
            <person name="Kohler A."/>
            <person name="Kuees U."/>
            <person name="Lindquist E.A."/>
            <person name="Lucas S.M."/>
            <person name="Mago R."/>
            <person name="Mauceli E."/>
            <person name="Morin E."/>
            <person name="Murat C."/>
            <person name="Pangilinan J.L."/>
            <person name="Park R."/>
            <person name="Pearson M."/>
            <person name="Quesneville H."/>
            <person name="Rouhier N."/>
            <person name="Sakthikumar S."/>
            <person name="Salamov A.A."/>
            <person name="Schmutz J."/>
            <person name="Selles B."/>
            <person name="Shapiro H."/>
            <person name="Tanguay P."/>
            <person name="Tuskan G.A."/>
            <person name="Henrissat B."/>
            <person name="Van de Peer Y."/>
            <person name="Rouze P."/>
            <person name="Ellis J.G."/>
            <person name="Dodds P.N."/>
            <person name="Schein J.E."/>
            <person name="Zhong S."/>
            <person name="Hamelin R.C."/>
            <person name="Grigoriev I.V."/>
            <person name="Szabo L.J."/>
            <person name="Martin F."/>
        </authorList>
    </citation>
    <scope>NUCLEOTIDE SEQUENCE [LARGE SCALE GENOMIC DNA]</scope>
    <source>
        <strain evidence="3">98AG31 / pathotype 3-4-7</strain>
    </source>
</reference>
<dbReference type="OrthoDB" id="2502244at2759"/>
<dbReference type="KEGG" id="mlr:MELLADRAFT_78866"/>
<evidence type="ECO:0000313" key="2">
    <source>
        <dbReference type="EMBL" id="EGG02108.1"/>
    </source>
</evidence>
<dbReference type="AlphaFoldDB" id="F4RZY2"/>
<dbReference type="VEuPathDB" id="FungiDB:MELLADRAFT_78866"/>
<dbReference type="Proteomes" id="UP000001072">
    <property type="component" value="Unassembled WGS sequence"/>
</dbReference>
<dbReference type="HOGENOM" id="CLU_1307459_0_0_1"/>
<accession>F4RZY2</accession>
<protein>
    <submittedName>
        <fullName evidence="2">Uncharacterized protein</fullName>
    </submittedName>
</protein>
<feature type="compositionally biased region" description="Low complexity" evidence="1">
    <location>
        <begin position="41"/>
        <end position="54"/>
    </location>
</feature>
<dbReference type="EMBL" id="GL883133">
    <property type="protein sequence ID" value="EGG02108.1"/>
    <property type="molecule type" value="Genomic_DNA"/>
</dbReference>
<dbReference type="RefSeq" id="XP_007414645.1">
    <property type="nucleotide sequence ID" value="XM_007414583.1"/>
</dbReference>